<evidence type="ECO:0000256" key="2">
    <source>
        <dbReference type="SAM" id="Phobius"/>
    </source>
</evidence>
<feature type="compositionally biased region" description="Polar residues" evidence="1">
    <location>
        <begin position="76"/>
        <end position="91"/>
    </location>
</feature>
<proteinExistence type="predicted"/>
<reference evidence="3 4" key="1">
    <citation type="journal article" date="2025" name="Microbiol. Resour. Announc.">
        <title>Draft genome sequences for Neonectria magnoliae and Neonectria punicea, canker pathogens of Liriodendron tulipifera and Acer saccharum in West Virginia.</title>
        <authorList>
            <person name="Petronek H.M."/>
            <person name="Kasson M.T."/>
            <person name="Metheny A.M."/>
            <person name="Stauder C.M."/>
            <person name="Lovett B."/>
            <person name="Lynch S.C."/>
            <person name="Garnas J.R."/>
            <person name="Kasson L.R."/>
            <person name="Stajich J.E."/>
        </authorList>
    </citation>
    <scope>NUCLEOTIDE SEQUENCE [LARGE SCALE GENOMIC DNA]</scope>
    <source>
        <strain evidence="3 4">NRRL 64653</strain>
    </source>
</reference>
<feature type="region of interest" description="Disordered" evidence="1">
    <location>
        <begin position="1097"/>
        <end position="1131"/>
    </location>
</feature>
<comment type="caution">
    <text evidence="3">The sequence shown here is derived from an EMBL/GenBank/DDBJ whole genome shotgun (WGS) entry which is preliminary data.</text>
</comment>
<dbReference type="Proteomes" id="UP001498476">
    <property type="component" value="Unassembled WGS sequence"/>
</dbReference>
<feature type="transmembrane region" description="Helical" evidence="2">
    <location>
        <begin position="141"/>
        <end position="163"/>
    </location>
</feature>
<feature type="transmembrane region" description="Helical" evidence="2">
    <location>
        <begin position="869"/>
        <end position="896"/>
    </location>
</feature>
<accession>A0ABR1GRF7</accession>
<feature type="transmembrane region" description="Helical" evidence="2">
    <location>
        <begin position="748"/>
        <end position="767"/>
    </location>
</feature>
<dbReference type="InterPro" id="IPR021840">
    <property type="entry name" value="DUF3433"/>
</dbReference>
<dbReference type="PANTHER" id="PTHR37544:SF3">
    <property type="entry name" value="SPRAY"/>
    <property type="match status" value="1"/>
</dbReference>
<feature type="compositionally biased region" description="Basic and acidic residues" evidence="1">
    <location>
        <begin position="197"/>
        <end position="206"/>
    </location>
</feature>
<keyword evidence="2" id="KW-0472">Membrane</keyword>
<evidence type="ECO:0000313" key="3">
    <source>
        <dbReference type="EMBL" id="KAK7408097.1"/>
    </source>
</evidence>
<protein>
    <recommendedName>
        <fullName evidence="5">Zonadhesin</fullName>
    </recommendedName>
</protein>
<evidence type="ECO:0000256" key="1">
    <source>
        <dbReference type="SAM" id="MobiDB-lite"/>
    </source>
</evidence>
<evidence type="ECO:0008006" key="5">
    <source>
        <dbReference type="Google" id="ProtNLM"/>
    </source>
</evidence>
<sequence length="1131" mass="123974">MYSSQQGIDAATYEYDPQYQPQSPEDRHWDGAQQHGSQPAQDQHGNEGLYQTDPAQGQRWNEAQYQLDPAQDQRWNEAQHQMQPAQEQNWSQAQYQTQPTQDQHWNEAQYQPQSTEDRYWDDGLTKHPVPRKQPNYKPTPLRWYFVVGLITALMAVMGLVVWARQAMPDSDNSAIIRHKRFVSGELGPRQDGSQKQNAEESQKENDGSDDGDDGDDGDDKMNANYLGTTTYTSHVSSMVTVPGTTGKFTTTVPTTLYETVTIEPSEVPGGGYTTWEPVTLTSNIVSDVTITKPGSVVQTVITSESTGYTVIMGPVTPVASSAYTVHYSTTKTITMPGDVVTSKTTAAEEYVSKSTYTVPAEMPTGAPEATVVTRPVATSKVESVGTTTKAASTFITIGEVTITSEYTQPNPPDSKQTDRPGDKSGKNKPGDDKSDDKSDDEPDDKSDDEPEDKTPPKPTVKPSAKVIDVVSVEPDKTIKKVEKVDPVTFVSEIPGGETVIVVSQEPETFVTEIGAYTTTIDTTIWGEDGLPTTTQVVSSFSGVLTTIVSSVEPTTFVSTRPAHLTTITSSGDKSTTIASTKKGKTKTLSSTSTALITVTPTATDADPEPTEDNVKEVIKVYKMTNGGYFVGKFLPPFLAVLLSIPARVIDLNAQLYQPFYALNRPNGAYGPNSMTLHFSGWAGFLKPFVSLAEGQPVTFLTMLIVWCTALMTPIATEAIGVKIHGSCTSFNPQGCATALGVSPNPTRALLALLGLTIVLLCFLLFFLRNWETGLYANPWSVAGIASLATNREIRPQRSTERKIAKEMAEKRYGFGYFENSNGQTEYGIVLYDDAGQNLSANEITMGTLSEVSSLDSLDVTRKKRRGNPFIALGIVWRLCFMLFLAGLIVLVLYYGITFKTQDNFQGFMTSQTFGIRFMFAVLGVIISFGWTALFISVAMIVPYRVMSHSPQSASNSVLLTRPTNPFSGIWSALKHGQLFPAVIALMTILSEFMPILLANIPYTITQTEITHNICLYLSVVIMGFMVVALIISFFIRWPHMPVDPRSIAGAMYYVSESGMLDHFSGMASMDNKEREQRVREVGGRYWYGEVLTRGGATRPAVERDDGTHNEVVGPAGQSVHDIDTSYHGYQS</sequence>
<feature type="region of interest" description="Disordered" evidence="1">
    <location>
        <begin position="1"/>
        <end position="112"/>
    </location>
</feature>
<dbReference type="EMBL" id="JAZAVJ010000199">
    <property type="protein sequence ID" value="KAK7408097.1"/>
    <property type="molecule type" value="Genomic_DNA"/>
</dbReference>
<keyword evidence="2" id="KW-1133">Transmembrane helix</keyword>
<feature type="compositionally biased region" description="Acidic residues" evidence="1">
    <location>
        <begin position="207"/>
        <end position="218"/>
    </location>
</feature>
<gene>
    <name evidence="3" type="ORF">QQX98_009752</name>
</gene>
<feature type="compositionally biased region" description="Acidic residues" evidence="1">
    <location>
        <begin position="437"/>
        <end position="451"/>
    </location>
</feature>
<feature type="transmembrane region" description="Helical" evidence="2">
    <location>
        <begin position="1009"/>
        <end position="1035"/>
    </location>
</feature>
<feature type="transmembrane region" description="Helical" evidence="2">
    <location>
        <begin position="978"/>
        <end position="997"/>
    </location>
</feature>
<evidence type="ECO:0000313" key="4">
    <source>
        <dbReference type="Proteomes" id="UP001498476"/>
    </source>
</evidence>
<organism evidence="3 4">
    <name type="scientific">Neonectria punicea</name>
    <dbReference type="NCBI Taxonomy" id="979145"/>
    <lineage>
        <taxon>Eukaryota</taxon>
        <taxon>Fungi</taxon>
        <taxon>Dikarya</taxon>
        <taxon>Ascomycota</taxon>
        <taxon>Pezizomycotina</taxon>
        <taxon>Sordariomycetes</taxon>
        <taxon>Hypocreomycetidae</taxon>
        <taxon>Hypocreales</taxon>
        <taxon>Nectriaceae</taxon>
        <taxon>Neonectria</taxon>
    </lineage>
</organism>
<feature type="compositionally biased region" description="Basic and acidic residues" evidence="1">
    <location>
        <begin position="415"/>
        <end position="436"/>
    </location>
</feature>
<feature type="region of interest" description="Disordered" evidence="1">
    <location>
        <begin position="402"/>
        <end position="468"/>
    </location>
</feature>
<feature type="compositionally biased region" description="Polar residues" evidence="1">
    <location>
        <begin position="53"/>
        <end position="64"/>
    </location>
</feature>
<dbReference type="PANTHER" id="PTHR37544">
    <property type="entry name" value="SPRAY-RELATED"/>
    <property type="match status" value="1"/>
</dbReference>
<keyword evidence="2" id="KW-0812">Transmembrane</keyword>
<feature type="compositionally biased region" description="Polar residues" evidence="1">
    <location>
        <begin position="34"/>
        <end position="43"/>
    </location>
</feature>
<name>A0ABR1GRF7_9HYPO</name>
<feature type="region of interest" description="Disordered" evidence="1">
    <location>
        <begin position="183"/>
        <end position="225"/>
    </location>
</feature>
<feature type="transmembrane region" description="Helical" evidence="2">
    <location>
        <begin position="916"/>
        <end position="941"/>
    </location>
</feature>
<dbReference type="Pfam" id="PF11915">
    <property type="entry name" value="DUF3433"/>
    <property type="match status" value="2"/>
</dbReference>
<feature type="compositionally biased region" description="Low complexity" evidence="1">
    <location>
        <begin position="92"/>
        <end position="103"/>
    </location>
</feature>
<keyword evidence="4" id="KW-1185">Reference proteome</keyword>